<gene>
    <name evidence="2" type="ORF">AWW68_18215</name>
</gene>
<dbReference type="STRING" id="333140.AWW68_18215"/>
<accession>A0A150WYX1</accession>
<feature type="chain" id="PRO_5007573925" description="WG repeat-containing protein" evidence="1">
    <location>
        <begin position="21"/>
        <end position="735"/>
    </location>
</feature>
<name>A0A150WYX1_9BACT</name>
<dbReference type="PANTHER" id="PTHR37841">
    <property type="entry name" value="GLR2918 PROTEIN"/>
    <property type="match status" value="1"/>
</dbReference>
<evidence type="ECO:0000256" key="1">
    <source>
        <dbReference type="SAM" id="SignalP"/>
    </source>
</evidence>
<dbReference type="InterPro" id="IPR032774">
    <property type="entry name" value="WG_beta_rep"/>
</dbReference>
<dbReference type="SUPFAM" id="SSF69360">
    <property type="entry name" value="Cell wall binding repeat"/>
    <property type="match status" value="1"/>
</dbReference>
<evidence type="ECO:0008006" key="4">
    <source>
        <dbReference type="Google" id="ProtNLM"/>
    </source>
</evidence>
<dbReference type="Pfam" id="PF14903">
    <property type="entry name" value="WG_beta_rep"/>
    <property type="match status" value="5"/>
</dbReference>
<keyword evidence="1" id="KW-0732">Signal</keyword>
<dbReference type="PANTHER" id="PTHR37841:SF1">
    <property type="entry name" value="DUF3298 DOMAIN-CONTAINING PROTEIN"/>
    <property type="match status" value="1"/>
</dbReference>
<protein>
    <recommendedName>
        <fullName evidence="4">WG repeat-containing protein</fullName>
    </recommendedName>
</protein>
<keyword evidence="3" id="KW-1185">Reference proteome</keyword>
<comment type="caution">
    <text evidence="2">The sequence shown here is derived from an EMBL/GenBank/DDBJ whole genome shotgun (WGS) entry which is preliminary data.</text>
</comment>
<dbReference type="RefSeq" id="WP_068225091.1">
    <property type="nucleotide sequence ID" value="NZ_LRPC01000032.1"/>
</dbReference>
<evidence type="ECO:0000313" key="3">
    <source>
        <dbReference type="Proteomes" id="UP000075606"/>
    </source>
</evidence>
<dbReference type="EMBL" id="LRPC01000032">
    <property type="protein sequence ID" value="KYG71482.1"/>
    <property type="molecule type" value="Genomic_DNA"/>
</dbReference>
<reference evidence="2 3" key="1">
    <citation type="submission" date="2016-01" db="EMBL/GenBank/DDBJ databases">
        <title>Genome sequencing of Roseivirga spongicola UST030701-084.</title>
        <authorList>
            <person name="Selvaratnam C."/>
            <person name="Thevarajoo S."/>
            <person name="Goh K.M."/>
            <person name="Ee R."/>
            <person name="Chan K.-G."/>
            <person name="Chong C.S."/>
        </authorList>
    </citation>
    <scope>NUCLEOTIDE SEQUENCE [LARGE SCALE GENOMIC DNA]</scope>
    <source>
        <strain evidence="2 3">UST030701-084</strain>
    </source>
</reference>
<proteinExistence type="predicted"/>
<dbReference type="Proteomes" id="UP000075606">
    <property type="component" value="Unassembled WGS sequence"/>
</dbReference>
<evidence type="ECO:0000313" key="2">
    <source>
        <dbReference type="EMBL" id="KYG71482.1"/>
    </source>
</evidence>
<dbReference type="AlphaFoldDB" id="A0A150WYX1"/>
<sequence>MYHFRLFLILFLLSTQGALLADQFEPFSEGGRVGLKNITTNTIAIPPKFEGLGWSDKSFSVVNGVIGALQNERWALVNTEGNRITEHYFNTLVPSSEDNFIASKRDNSSILTNYGLIDSNGKTIINFVFSSMQSHSAGLIVSEKKGAKYLRGFISEKGKSIIPIAYDAISELSKTHLIVSKDGLLAVFDTDGNQLTEFLFEYIEPHGNTYYKIGQYNHQGLLRNTIELVIPPLYKNLVFGEDQVEAIPYTQWDFFKTSNYSATYYFDDINFLDQEAFATSAGRKTGSINYKGEYYSFLPEERLVESNEKVFVTTTRSGRYKAYNSQGKPLFRDSFEEIQLQTNLIFTKNSQADGHSWSIHNLDGKKLNLFNYQYIEKKSASFFQAKRNDKIGLIGKDGKEISPFLYDQLSAFKNERAIALYNNGYGVVNSNGLWIMTPYYDSLSIDNNYLYFRQGTEYGVADLFGKVLYRDQSPFEPLAEAIIKSHEDSSKSIFSMYGEQLLEHSYDSITALSTQLLFIRRNNQSFLFRPSDKYVLKLENDIEHIEPMKADYMPVLKGGQWGFLNSDGRITIANRYEAVGQFSEGLFSVKLIGKWGFVNKNEELIIQPNFDQVSPFDNGLSIVKSDSKWGLINTSGTQVIALNYDSVKRLGSYFVIESNDQVGLADSRGKIIKNPSFDSIKALENNYFLVERNGFYGVINEAGHDVIPTIYKTVKQSGDMFLASKEGEKRTFQLK</sequence>
<feature type="signal peptide" evidence="1">
    <location>
        <begin position="1"/>
        <end position="20"/>
    </location>
</feature>
<organism evidence="2 3">
    <name type="scientific">Roseivirga spongicola</name>
    <dbReference type="NCBI Taxonomy" id="333140"/>
    <lineage>
        <taxon>Bacteria</taxon>
        <taxon>Pseudomonadati</taxon>
        <taxon>Bacteroidota</taxon>
        <taxon>Cytophagia</taxon>
        <taxon>Cytophagales</taxon>
        <taxon>Roseivirgaceae</taxon>
        <taxon>Roseivirga</taxon>
    </lineage>
</organism>